<dbReference type="Proteomes" id="UP000018144">
    <property type="component" value="Unassembled WGS sequence"/>
</dbReference>
<proteinExistence type="predicted"/>
<organism evidence="2 3">
    <name type="scientific">Pyronema omphalodes (strain CBS 100304)</name>
    <name type="common">Pyronema confluens</name>
    <dbReference type="NCBI Taxonomy" id="1076935"/>
    <lineage>
        <taxon>Eukaryota</taxon>
        <taxon>Fungi</taxon>
        <taxon>Dikarya</taxon>
        <taxon>Ascomycota</taxon>
        <taxon>Pezizomycotina</taxon>
        <taxon>Pezizomycetes</taxon>
        <taxon>Pezizales</taxon>
        <taxon>Pyronemataceae</taxon>
        <taxon>Pyronema</taxon>
    </lineage>
</organism>
<dbReference type="EMBL" id="HF936132">
    <property type="protein sequence ID" value="CCX33558.1"/>
    <property type="molecule type" value="Genomic_DNA"/>
</dbReference>
<evidence type="ECO:0000313" key="3">
    <source>
        <dbReference type="Proteomes" id="UP000018144"/>
    </source>
</evidence>
<evidence type="ECO:0000256" key="1">
    <source>
        <dbReference type="SAM" id="MobiDB-lite"/>
    </source>
</evidence>
<evidence type="ECO:0000313" key="2">
    <source>
        <dbReference type="EMBL" id="CCX33558.1"/>
    </source>
</evidence>
<name>U4LNN5_PYROM</name>
<sequence>MDTAPPKYESQPAMTTAREEDTASVSSASDAPRNRWDPQTWTCLAMCNGTMAGADCFHLVNVCCGAIAVGIGECIASLTGCLDGCCTGCADCCQSCCQGGNCCP</sequence>
<feature type="region of interest" description="Disordered" evidence="1">
    <location>
        <begin position="1"/>
        <end position="36"/>
    </location>
</feature>
<reference evidence="2 3" key="1">
    <citation type="journal article" date="2013" name="PLoS Genet.">
        <title>The genome and development-dependent transcriptomes of Pyronema confluens: a window into fungal evolution.</title>
        <authorList>
            <person name="Traeger S."/>
            <person name="Altegoer F."/>
            <person name="Freitag M."/>
            <person name="Gabaldon T."/>
            <person name="Kempken F."/>
            <person name="Kumar A."/>
            <person name="Marcet-Houben M."/>
            <person name="Poggeler S."/>
            <person name="Stajich J.E."/>
            <person name="Nowrousian M."/>
        </authorList>
    </citation>
    <scope>NUCLEOTIDE SEQUENCE [LARGE SCALE GENOMIC DNA]</scope>
    <source>
        <strain evidence="3">CBS 100304</strain>
        <tissue evidence="2">Vegetative mycelium</tissue>
    </source>
</reference>
<keyword evidence="3" id="KW-1185">Reference proteome</keyword>
<protein>
    <submittedName>
        <fullName evidence="2">Uncharacterized protein</fullName>
    </submittedName>
</protein>
<dbReference type="AlphaFoldDB" id="U4LNN5"/>
<accession>U4LNN5</accession>
<gene>
    <name evidence="2" type="ORF">PCON_01400</name>
</gene>